<comment type="caution">
    <text evidence="2">The sequence shown here is derived from an EMBL/GenBank/DDBJ whole genome shotgun (WGS) entry which is preliminary data.</text>
</comment>
<dbReference type="RefSeq" id="WP_261618430.1">
    <property type="nucleotide sequence ID" value="NZ_JALIDZ010000016.1"/>
</dbReference>
<keyword evidence="1" id="KW-1133">Transmembrane helix</keyword>
<keyword evidence="1" id="KW-0812">Transmembrane</keyword>
<keyword evidence="3" id="KW-1185">Reference proteome</keyword>
<feature type="transmembrane region" description="Helical" evidence="1">
    <location>
        <begin position="52"/>
        <end position="76"/>
    </location>
</feature>
<feature type="transmembrane region" description="Helical" evidence="1">
    <location>
        <begin position="12"/>
        <end position="32"/>
    </location>
</feature>
<evidence type="ECO:0000313" key="3">
    <source>
        <dbReference type="Proteomes" id="UP001320898"/>
    </source>
</evidence>
<accession>A0AAW5R3I8</accession>
<organism evidence="2 3">
    <name type="scientific">Microbaculum marinisediminis</name>
    <dbReference type="NCBI Taxonomy" id="2931392"/>
    <lineage>
        <taxon>Bacteria</taxon>
        <taxon>Pseudomonadati</taxon>
        <taxon>Pseudomonadota</taxon>
        <taxon>Alphaproteobacteria</taxon>
        <taxon>Hyphomicrobiales</taxon>
        <taxon>Tepidamorphaceae</taxon>
        <taxon>Microbaculum</taxon>
    </lineage>
</organism>
<gene>
    <name evidence="2" type="ORF">MUB46_23535</name>
</gene>
<evidence type="ECO:0000313" key="2">
    <source>
        <dbReference type="EMBL" id="MCT8974841.1"/>
    </source>
</evidence>
<sequence length="83" mass="8273">MLAAGITEASVLTIALDILAAYGLKLALWFGWPGLMAGGLLGTALFPGWRISAAVGGALVGATAWAACWLAVALGLRMMGVGG</sequence>
<proteinExistence type="predicted"/>
<dbReference type="EMBL" id="JALIDZ010000016">
    <property type="protein sequence ID" value="MCT8974841.1"/>
    <property type="molecule type" value="Genomic_DNA"/>
</dbReference>
<keyword evidence="1" id="KW-0472">Membrane</keyword>
<dbReference type="Proteomes" id="UP001320898">
    <property type="component" value="Unassembled WGS sequence"/>
</dbReference>
<evidence type="ECO:0000256" key="1">
    <source>
        <dbReference type="SAM" id="Phobius"/>
    </source>
</evidence>
<protein>
    <submittedName>
        <fullName evidence="2">Uncharacterized protein</fullName>
    </submittedName>
</protein>
<dbReference type="AlphaFoldDB" id="A0AAW5R3I8"/>
<reference evidence="2 3" key="1">
    <citation type="submission" date="2022-04" db="EMBL/GenBank/DDBJ databases">
        <authorList>
            <person name="Ye Y.-Q."/>
            <person name="Du Z.-J."/>
        </authorList>
    </citation>
    <scope>NUCLEOTIDE SEQUENCE [LARGE SCALE GENOMIC DNA]</scope>
    <source>
        <strain evidence="2 3">A6E488</strain>
    </source>
</reference>
<name>A0AAW5R3I8_9HYPH</name>